<dbReference type="GO" id="GO:0046872">
    <property type="term" value="F:metal ion binding"/>
    <property type="evidence" value="ECO:0007669"/>
    <property type="project" value="InterPro"/>
</dbReference>
<dbReference type="Proteomes" id="UP000292693">
    <property type="component" value="Unassembled WGS sequence"/>
</dbReference>
<reference evidence="1" key="4">
    <citation type="submission" date="2022-09" db="EMBL/GenBank/DDBJ databases">
        <title>Whole genome shotgun sequence of Streptomyces albidoflavus NBRC 12854.</title>
        <authorList>
            <person name="Komaki H."/>
            <person name="Tamura T."/>
        </authorList>
    </citation>
    <scope>NUCLEOTIDE SEQUENCE</scope>
    <source>
        <strain evidence="1">NBRC 12854</strain>
    </source>
</reference>
<keyword evidence="2" id="KW-0223">Dioxygenase</keyword>
<organism evidence="2 6">
    <name type="scientific">Streptomyces albidoflavus</name>
    <dbReference type="NCBI Taxonomy" id="1886"/>
    <lineage>
        <taxon>Bacteria</taxon>
        <taxon>Bacillati</taxon>
        <taxon>Actinomycetota</taxon>
        <taxon>Actinomycetes</taxon>
        <taxon>Kitasatosporales</taxon>
        <taxon>Streptomycetaceae</taxon>
        <taxon>Streptomyces</taxon>
        <taxon>Streptomyces albidoflavus group</taxon>
    </lineage>
</organism>
<dbReference type="InterPro" id="IPR004981">
    <property type="entry name" value="Trp_2_3_dOase"/>
</dbReference>
<evidence type="ECO:0000313" key="7">
    <source>
        <dbReference type="Proteomes" id="UP000318052"/>
    </source>
</evidence>
<dbReference type="Proteomes" id="UP000292095">
    <property type="component" value="Unassembled WGS sequence"/>
</dbReference>
<gene>
    <name evidence="1" type="primary">kynA_2</name>
    <name evidence="3" type="ORF">C0Q91_23320</name>
    <name evidence="2" type="ORF">C0Q92_23075</name>
    <name evidence="4" type="ORF">FRZ02_28185</name>
    <name evidence="1" type="ORF">ScoT_47740</name>
</gene>
<name>A0A126Y8A4_9ACTN</name>
<dbReference type="AlphaFoldDB" id="A0A126Y8A4"/>
<reference evidence="4" key="2">
    <citation type="journal article" date="2019" name="Microbiol. Resour. Announc.">
        <title>Draft Genomic Sequences of Streptomyces misionensis and Streptomyces albidoflavus, bacteria applied for phytopathogen biocontrol.</title>
        <authorList>
            <person name="Pylro V."/>
            <person name="Dias A."/>
            <person name="Andreote F."/>
            <person name="Varani A."/>
            <person name="Andreote C."/>
            <person name="Bernardo E."/>
            <person name="Martins T."/>
        </authorList>
    </citation>
    <scope>NUCLEOTIDE SEQUENCE</scope>
    <source>
        <strain evidence="4">77</strain>
    </source>
</reference>
<dbReference type="InterPro" id="IPR037217">
    <property type="entry name" value="Trp/Indoleamine_2_3_dOase-like"/>
</dbReference>
<dbReference type="Proteomes" id="UP001051844">
    <property type="component" value="Unassembled WGS sequence"/>
</dbReference>
<dbReference type="EMBL" id="PKLK01000026">
    <property type="protein sequence ID" value="RZE35631.1"/>
    <property type="molecule type" value="Genomic_DNA"/>
</dbReference>
<evidence type="ECO:0000313" key="1">
    <source>
        <dbReference type="EMBL" id="GHI48600.1"/>
    </source>
</evidence>
<dbReference type="EMBL" id="PKLL01000025">
    <property type="protein sequence ID" value="RZE18963.1"/>
    <property type="molecule type" value="Genomic_DNA"/>
</dbReference>
<keyword evidence="2" id="KW-0560">Oxidoreductase</keyword>
<dbReference type="GeneID" id="97270242"/>
<dbReference type="GO" id="GO:0020037">
    <property type="term" value="F:heme binding"/>
    <property type="evidence" value="ECO:0007669"/>
    <property type="project" value="InterPro"/>
</dbReference>
<sequence length="239" mass="27028">MKDYAEQILDGEGENDYTRYMRTDALLSLQRGPGEWVHRDEMLFQIVHQSTELWLKLACAEVAEATRRIEAGELDAATRLLGRAALGGQLVTQQLEMMRRLSPWDFQTIRTILGHGSGADSPGWRAVRSHSRVIGAAFDKLVADRGIDLAEVYRTGEDTPEYRLAEAMIEWDDRISIWRVQHFKVITRIIGHQSVGTQGTPVDILAKLISHKLFPELWHLRTELTATGPMGDQPVREGL</sequence>
<accession>A0A126Y8A4</accession>
<comment type="caution">
    <text evidence="2">The sequence shown here is derived from an EMBL/GenBank/DDBJ whole genome shotgun (WGS) entry which is preliminary data.</text>
</comment>
<proteinExistence type="predicted"/>
<dbReference type="GO" id="GO:0004833">
    <property type="term" value="F:L-tryptophan 2,3-dioxygenase activity"/>
    <property type="evidence" value="ECO:0007669"/>
    <property type="project" value="InterPro"/>
</dbReference>
<dbReference type="Pfam" id="PF03301">
    <property type="entry name" value="Trp_dioxygenase"/>
    <property type="match status" value="1"/>
</dbReference>
<reference evidence="4" key="3">
    <citation type="submission" date="2019-07" db="EMBL/GenBank/DDBJ databases">
        <authorList>
            <person name="Pylro V."/>
            <person name="Dias A."/>
            <person name="Andreote F."/>
            <person name="Varani A."/>
            <person name="Andreote C."/>
            <person name="Bernardo E."/>
            <person name="Martins T."/>
        </authorList>
    </citation>
    <scope>NUCLEOTIDE SEQUENCE</scope>
    <source>
        <strain evidence="4">77</strain>
    </source>
</reference>
<dbReference type="SUPFAM" id="SSF140959">
    <property type="entry name" value="Indolic compounds 2,3-dioxygenase-like"/>
    <property type="match status" value="1"/>
</dbReference>
<dbReference type="EMBL" id="BNDZ01000005">
    <property type="protein sequence ID" value="GHI48600.1"/>
    <property type="molecule type" value="Genomic_DNA"/>
</dbReference>
<reference evidence="5 6" key="1">
    <citation type="submission" date="2017-12" db="EMBL/GenBank/DDBJ databases">
        <title>Population genomics insights into the ecological differentiation and adaptive evolution in streptomycetes.</title>
        <authorList>
            <person name="Li Y."/>
            <person name="Huang Y."/>
        </authorList>
    </citation>
    <scope>NUCLEOTIDE SEQUENCE [LARGE SCALE GENOMIC DNA]</scope>
    <source>
        <strain evidence="3 5">FXJ.2339</strain>
        <strain evidence="2 6">NBRC 100770</strain>
    </source>
</reference>
<evidence type="ECO:0000313" key="3">
    <source>
        <dbReference type="EMBL" id="RZE35631.1"/>
    </source>
</evidence>
<accession>A0A0X3WMT5</accession>
<dbReference type="GO" id="GO:0019441">
    <property type="term" value="P:L-tryptophan catabolic process to kynurenine"/>
    <property type="evidence" value="ECO:0007669"/>
    <property type="project" value="InterPro"/>
</dbReference>
<dbReference type="Proteomes" id="UP000318052">
    <property type="component" value="Unassembled WGS sequence"/>
</dbReference>
<dbReference type="Gene3D" id="1.20.58.480">
    <property type="match status" value="2"/>
</dbReference>
<protein>
    <submittedName>
        <fullName evidence="2">Tryptophan 2,3-dioxygenase</fullName>
    </submittedName>
</protein>
<keyword evidence="7" id="KW-1185">Reference proteome</keyword>
<dbReference type="PANTHER" id="PTHR10138">
    <property type="entry name" value="TRYPTOPHAN 2,3-DIOXYGENASE"/>
    <property type="match status" value="1"/>
</dbReference>
<evidence type="ECO:0000313" key="6">
    <source>
        <dbReference type="Proteomes" id="UP000292693"/>
    </source>
</evidence>
<dbReference type="GO" id="GO:0019442">
    <property type="term" value="P:L-tryptophan catabolic process to acetyl-CoA"/>
    <property type="evidence" value="ECO:0007669"/>
    <property type="project" value="TreeGrafter"/>
</dbReference>
<accession>A0A2M9SKZ1</accession>
<dbReference type="PANTHER" id="PTHR10138:SF0">
    <property type="entry name" value="TRYPTOPHAN 2,3-DIOXYGENASE"/>
    <property type="match status" value="1"/>
</dbReference>
<dbReference type="EMBL" id="VOGX01000056">
    <property type="protein sequence ID" value="TWV18554.1"/>
    <property type="molecule type" value="Genomic_DNA"/>
</dbReference>
<evidence type="ECO:0000313" key="4">
    <source>
        <dbReference type="EMBL" id="TWV18554.1"/>
    </source>
</evidence>
<evidence type="ECO:0000313" key="5">
    <source>
        <dbReference type="Proteomes" id="UP000292095"/>
    </source>
</evidence>
<evidence type="ECO:0000313" key="2">
    <source>
        <dbReference type="EMBL" id="RZE18963.1"/>
    </source>
</evidence>
<dbReference type="RefSeq" id="WP_008405635.1">
    <property type="nucleotide sequence ID" value="NZ_BNDZ01000005.1"/>
</dbReference>